<dbReference type="PRINTS" id="PR00081">
    <property type="entry name" value="GDHRDH"/>
</dbReference>
<accession>F8GTP4</accession>
<dbReference type="GO" id="GO:0004316">
    <property type="term" value="F:3-oxoacyl-[acyl-carrier-protein] reductase (NADPH) activity"/>
    <property type="evidence" value="ECO:0007669"/>
    <property type="project" value="UniProtKB-EC"/>
</dbReference>
<dbReference type="EMBL" id="CP002878">
    <property type="protein sequence ID" value="AEI80001.1"/>
    <property type="molecule type" value="Genomic_DNA"/>
</dbReference>
<dbReference type="EC" id="1.1.1.100" evidence="3"/>
<evidence type="ECO:0000256" key="1">
    <source>
        <dbReference type="ARBA" id="ARBA00006484"/>
    </source>
</evidence>
<sequence>MASPVADDATRQGSGYCLRHKAGAASAVRATASTQPWRAGDAVSNIYDLSGKAALVTGGAKGLGRAIVAQLIDSGARVHAWDIVPFQMEGASTEVVDVSDAGQVGLALARLVDAGYRFDILVNAAGYLGPMQPFENHEASQWHRIIAVNLLGTMYVVQAMLPHMLRWGGGRIINMGSLAGKEGLAGLAAYSAASGGVVVLTKAIGRELVKRNIYVNCVAPGPMDTDMIHALGSHEVAAMVADSPAGRLGDPAEAAHLVAWLCSDASRFNAGAVFDMSGGRARF</sequence>
<comment type="similarity">
    <text evidence="1">Belongs to the short-chain dehydrogenases/reductases (SDR) family.</text>
</comment>
<dbReference type="PANTHER" id="PTHR42760">
    <property type="entry name" value="SHORT-CHAIN DEHYDROGENASES/REDUCTASES FAMILY MEMBER"/>
    <property type="match status" value="1"/>
</dbReference>
<dbReference type="KEGG" id="cnc:CNE_2c10320"/>
<dbReference type="SUPFAM" id="SSF51735">
    <property type="entry name" value="NAD(P)-binding Rossmann-fold domains"/>
    <property type="match status" value="1"/>
</dbReference>
<name>F8GTP4_CUPNN</name>
<organism evidence="3 4">
    <name type="scientific">Cupriavidus necator (strain ATCC 43291 / DSM 13513 / CCUG 52238 / LMG 8453 / N-1)</name>
    <name type="common">Ralstonia eutropha</name>
    <dbReference type="NCBI Taxonomy" id="1042878"/>
    <lineage>
        <taxon>Bacteria</taxon>
        <taxon>Pseudomonadati</taxon>
        <taxon>Pseudomonadota</taxon>
        <taxon>Betaproteobacteria</taxon>
        <taxon>Burkholderiales</taxon>
        <taxon>Burkholderiaceae</taxon>
        <taxon>Cupriavidus</taxon>
    </lineage>
</organism>
<dbReference type="HOGENOM" id="CLU_010194_1_3_4"/>
<gene>
    <name evidence="3" type="primary">fabG7</name>
    <name evidence="3" type="ordered locus">CNE_2c10320</name>
</gene>
<dbReference type="Gene3D" id="3.40.50.720">
    <property type="entry name" value="NAD(P)-binding Rossmann-like Domain"/>
    <property type="match status" value="1"/>
</dbReference>
<dbReference type="AlphaFoldDB" id="F8GTP4"/>
<evidence type="ECO:0000313" key="3">
    <source>
        <dbReference type="EMBL" id="AEI80001.1"/>
    </source>
</evidence>
<keyword evidence="2 3" id="KW-0560">Oxidoreductase</keyword>
<dbReference type="Proteomes" id="UP000006798">
    <property type="component" value="Chromosome 2"/>
</dbReference>
<dbReference type="PRINTS" id="PR00080">
    <property type="entry name" value="SDRFAMILY"/>
</dbReference>
<dbReference type="InterPro" id="IPR002347">
    <property type="entry name" value="SDR_fam"/>
</dbReference>
<protein>
    <submittedName>
        <fullName evidence="3">3-oxoacyl-[acyl-carrier-protein] reductase FabG</fullName>
        <ecNumber evidence="3">1.1.1.100</ecNumber>
    </submittedName>
</protein>
<evidence type="ECO:0000313" key="4">
    <source>
        <dbReference type="Proteomes" id="UP000006798"/>
    </source>
</evidence>
<dbReference type="InterPro" id="IPR036291">
    <property type="entry name" value="NAD(P)-bd_dom_sf"/>
</dbReference>
<dbReference type="PANTHER" id="PTHR42760:SF133">
    <property type="entry name" value="3-OXOACYL-[ACYL-CARRIER-PROTEIN] REDUCTASE"/>
    <property type="match status" value="1"/>
</dbReference>
<evidence type="ECO:0000256" key="2">
    <source>
        <dbReference type="ARBA" id="ARBA00023002"/>
    </source>
</evidence>
<dbReference type="FunFam" id="3.40.50.720:FF:000084">
    <property type="entry name" value="Short-chain dehydrogenase reductase"/>
    <property type="match status" value="1"/>
</dbReference>
<proteinExistence type="inferred from homology"/>
<reference evidence="3 4" key="1">
    <citation type="journal article" date="2011" name="J. Bacteriol.">
        <title>Complete genome sequence of the type strain Cupriavidus necator N-1.</title>
        <authorList>
            <person name="Poehlein A."/>
            <person name="Kusian B."/>
            <person name="Friedrich B."/>
            <person name="Daniel R."/>
            <person name="Bowien B."/>
        </authorList>
    </citation>
    <scope>NUCLEOTIDE SEQUENCE [LARGE SCALE GENOMIC DNA]</scope>
    <source>
        <strain evidence="4">ATCC 43291 / DSM 13513 / CCUG 52238 / LMG 8453 / N-1</strain>
    </source>
</reference>
<dbReference type="Pfam" id="PF13561">
    <property type="entry name" value="adh_short_C2"/>
    <property type="match status" value="1"/>
</dbReference>